<proteinExistence type="predicted"/>
<name>A0ABW8YU43_9FLAO</name>
<dbReference type="RefSeq" id="WP_408084080.1">
    <property type="nucleotide sequence ID" value="NZ_JBELPZ010000003.1"/>
</dbReference>
<reference evidence="2 3" key="1">
    <citation type="submission" date="2024-06" db="EMBL/GenBank/DDBJ databases">
        <authorList>
            <person name="Kaempfer P."/>
            <person name="Viver T."/>
        </authorList>
    </citation>
    <scope>NUCLEOTIDE SEQUENCE [LARGE SCALE GENOMIC DNA]</scope>
    <source>
        <strain evidence="2 3">ST-119</strain>
    </source>
</reference>
<protein>
    <submittedName>
        <fullName evidence="2">Uncharacterized protein</fullName>
    </submittedName>
</protein>
<dbReference type="EMBL" id="JBELPZ010000003">
    <property type="protein sequence ID" value="MFL9843831.1"/>
    <property type="molecule type" value="Genomic_DNA"/>
</dbReference>
<dbReference type="NCBIfam" id="NF047658">
    <property type="entry name" value="HYC_CC_PP"/>
    <property type="match status" value="1"/>
</dbReference>
<evidence type="ECO:0000313" key="3">
    <source>
        <dbReference type="Proteomes" id="UP001629156"/>
    </source>
</evidence>
<dbReference type="Proteomes" id="UP001629156">
    <property type="component" value="Unassembled WGS sequence"/>
</dbReference>
<comment type="caution">
    <text evidence="2">The sequence shown here is derived from an EMBL/GenBank/DDBJ whole genome shotgun (WGS) entry which is preliminary data.</text>
</comment>
<dbReference type="InterPro" id="IPR058512">
    <property type="entry name" value="DUF8199"/>
</dbReference>
<evidence type="ECO:0000256" key="1">
    <source>
        <dbReference type="SAM" id="SignalP"/>
    </source>
</evidence>
<keyword evidence="1" id="KW-0732">Signal</keyword>
<dbReference type="Pfam" id="PF26622">
    <property type="entry name" value="DUF8199"/>
    <property type="match status" value="1"/>
</dbReference>
<evidence type="ECO:0000313" key="2">
    <source>
        <dbReference type="EMBL" id="MFL9843831.1"/>
    </source>
</evidence>
<keyword evidence="3" id="KW-1185">Reference proteome</keyword>
<accession>A0ABW8YU43</accession>
<organism evidence="2 3">
    <name type="scientific">Flavobacterium rhizosphaerae</name>
    <dbReference type="NCBI Taxonomy" id="3163298"/>
    <lineage>
        <taxon>Bacteria</taxon>
        <taxon>Pseudomonadati</taxon>
        <taxon>Bacteroidota</taxon>
        <taxon>Flavobacteriia</taxon>
        <taxon>Flavobacteriales</taxon>
        <taxon>Flavobacteriaceae</taxon>
        <taxon>Flavobacterium</taxon>
    </lineage>
</organism>
<feature type="chain" id="PRO_5046402723" evidence="1">
    <location>
        <begin position="24"/>
        <end position="141"/>
    </location>
</feature>
<feature type="signal peptide" evidence="1">
    <location>
        <begin position="1"/>
        <end position="23"/>
    </location>
</feature>
<gene>
    <name evidence="2" type="ORF">ABS766_05300</name>
</gene>
<dbReference type="InterPro" id="IPR058060">
    <property type="entry name" value="HYC_CC_PP"/>
</dbReference>
<sequence length="141" mass="15755">MKLKCHISFILSAFILFSNIGLALNVHYCHGQVSEVTLSYKTENCIMQKTEKKVMGCCAKAAAEKKCCKNHTVKIQDDSDKAIVKSLQLDLGSFYIANAYKPLNLFVYEEVSGNGKDAPAFYAESTAPPLYKLYCQYTLYA</sequence>